<protein>
    <submittedName>
        <fullName evidence="1">Uncharacterized protein</fullName>
    </submittedName>
</protein>
<reference evidence="1 2" key="1">
    <citation type="submission" date="2016-11" db="EMBL/GenBank/DDBJ databases">
        <authorList>
            <person name="Jaros S."/>
            <person name="Januszkiewicz K."/>
            <person name="Wedrychowicz H."/>
        </authorList>
    </citation>
    <scope>NUCLEOTIDE SEQUENCE [LARGE SCALE GENOMIC DNA]</scope>
    <source>
        <strain evidence="1 2">DSM 17459</strain>
    </source>
</reference>
<evidence type="ECO:0000313" key="2">
    <source>
        <dbReference type="Proteomes" id="UP000184245"/>
    </source>
</evidence>
<name>A0A1M5BN20_9CLOT</name>
<gene>
    <name evidence="1" type="ORF">SAMN02745158_03740</name>
</gene>
<evidence type="ECO:0000313" key="1">
    <source>
        <dbReference type="EMBL" id="SHF43898.1"/>
    </source>
</evidence>
<keyword evidence="2" id="KW-1185">Reference proteome</keyword>
<organism evidence="1 2">
    <name type="scientific">Lactonifactor longoviformis DSM 17459</name>
    <dbReference type="NCBI Taxonomy" id="1122155"/>
    <lineage>
        <taxon>Bacteria</taxon>
        <taxon>Bacillati</taxon>
        <taxon>Bacillota</taxon>
        <taxon>Clostridia</taxon>
        <taxon>Eubacteriales</taxon>
        <taxon>Clostridiaceae</taxon>
        <taxon>Lactonifactor</taxon>
    </lineage>
</organism>
<dbReference type="Proteomes" id="UP000184245">
    <property type="component" value="Unassembled WGS sequence"/>
</dbReference>
<proteinExistence type="predicted"/>
<accession>A0A1M5BN20</accession>
<sequence>MLIRNNLNHFAAYLMPQHRPVYLYCGTLLYLQILNRPVQRLIKPCNL</sequence>
<dbReference type="EMBL" id="FQVI01000028">
    <property type="protein sequence ID" value="SHF43898.1"/>
    <property type="molecule type" value="Genomic_DNA"/>
</dbReference>
<dbReference type="AlphaFoldDB" id="A0A1M5BN20"/>